<feature type="transmembrane region" description="Helical" evidence="6">
    <location>
        <begin position="429"/>
        <end position="446"/>
    </location>
</feature>
<evidence type="ECO:0000313" key="7">
    <source>
        <dbReference type="EMBL" id="EDK44522.1"/>
    </source>
</evidence>
<dbReference type="AlphaFoldDB" id="A5DZB4"/>
<evidence type="ECO:0000256" key="1">
    <source>
        <dbReference type="ARBA" id="ARBA00004141"/>
    </source>
</evidence>
<dbReference type="KEGG" id="lel:PVL30_003550"/>
<feature type="transmembrane region" description="Helical" evidence="6">
    <location>
        <begin position="228"/>
        <end position="247"/>
    </location>
</feature>
<dbReference type="VEuPathDB" id="FungiDB:LELG_02701"/>
<dbReference type="Proteomes" id="UP000001996">
    <property type="component" value="Unassembled WGS sequence"/>
</dbReference>
<dbReference type="EMBL" id="CH981526">
    <property type="protein sequence ID" value="EDK44522.1"/>
    <property type="molecule type" value="Genomic_DNA"/>
</dbReference>
<feature type="transmembrane region" description="Helical" evidence="6">
    <location>
        <begin position="32"/>
        <end position="53"/>
    </location>
</feature>
<gene>
    <name evidence="7" type="ORF">LELG_02701</name>
</gene>
<dbReference type="OMA" id="FWCKALI"/>
<dbReference type="InterPro" id="IPR037185">
    <property type="entry name" value="EmrE-like"/>
</dbReference>
<accession>A5DZB4</accession>
<dbReference type="GeneID" id="5232982"/>
<dbReference type="PANTHER" id="PTHR23051:SF0">
    <property type="entry name" value="SOLUTE CARRIER FAMILY 35 MEMBER F5"/>
    <property type="match status" value="1"/>
</dbReference>
<evidence type="ECO:0000256" key="5">
    <source>
        <dbReference type="SAM" id="MobiDB-lite"/>
    </source>
</evidence>
<keyword evidence="2 6" id="KW-0812">Transmembrane</keyword>
<reference evidence="7 8" key="1">
    <citation type="journal article" date="2009" name="Nature">
        <title>Evolution of pathogenicity and sexual reproduction in eight Candida genomes.</title>
        <authorList>
            <person name="Butler G."/>
            <person name="Rasmussen M.D."/>
            <person name="Lin M.F."/>
            <person name="Santos M.A."/>
            <person name="Sakthikumar S."/>
            <person name="Munro C.A."/>
            <person name="Rheinbay E."/>
            <person name="Grabherr M."/>
            <person name="Forche A."/>
            <person name="Reedy J.L."/>
            <person name="Agrafioti I."/>
            <person name="Arnaud M.B."/>
            <person name="Bates S."/>
            <person name="Brown A.J."/>
            <person name="Brunke S."/>
            <person name="Costanzo M.C."/>
            <person name="Fitzpatrick D.A."/>
            <person name="de Groot P.W."/>
            <person name="Harris D."/>
            <person name="Hoyer L.L."/>
            <person name="Hube B."/>
            <person name="Klis F.M."/>
            <person name="Kodira C."/>
            <person name="Lennard N."/>
            <person name="Logue M.E."/>
            <person name="Martin R."/>
            <person name="Neiman A.M."/>
            <person name="Nikolaou E."/>
            <person name="Quail M.A."/>
            <person name="Quinn J."/>
            <person name="Santos M.C."/>
            <person name="Schmitzberger F.F."/>
            <person name="Sherlock G."/>
            <person name="Shah P."/>
            <person name="Silverstein K.A."/>
            <person name="Skrzypek M.S."/>
            <person name="Soll D."/>
            <person name="Staggs R."/>
            <person name="Stansfield I."/>
            <person name="Stumpf M.P."/>
            <person name="Sudbery P.E."/>
            <person name="Srikantha T."/>
            <person name="Zeng Q."/>
            <person name="Berman J."/>
            <person name="Berriman M."/>
            <person name="Heitman J."/>
            <person name="Gow N.A."/>
            <person name="Lorenz M.C."/>
            <person name="Birren B.W."/>
            <person name="Kellis M."/>
            <person name="Cuomo C.A."/>
        </authorList>
    </citation>
    <scope>NUCLEOTIDE SEQUENCE [LARGE SCALE GENOMIC DNA]</scope>
    <source>
        <strain evidence="8">ATCC 11503 / BCRC 21390 / CBS 2605 / JCM 1781 / NBRC 1676 / NRRL YB-4239</strain>
    </source>
</reference>
<feature type="transmembrane region" description="Helical" evidence="6">
    <location>
        <begin position="339"/>
        <end position="359"/>
    </location>
</feature>
<feature type="transmembrane region" description="Helical" evidence="6">
    <location>
        <begin position="259"/>
        <end position="278"/>
    </location>
</feature>
<keyword evidence="8" id="KW-1185">Reference proteome</keyword>
<name>A5DZB4_LODEL</name>
<dbReference type="PANTHER" id="PTHR23051">
    <property type="entry name" value="SOLUTE CARRIER FAMILY 35, MEMBER F5"/>
    <property type="match status" value="1"/>
</dbReference>
<dbReference type="SUPFAM" id="SSF103481">
    <property type="entry name" value="Multidrug resistance efflux transporter EmrE"/>
    <property type="match status" value="2"/>
</dbReference>
<keyword evidence="4 6" id="KW-0472">Membrane</keyword>
<evidence type="ECO:0000256" key="3">
    <source>
        <dbReference type="ARBA" id="ARBA00022989"/>
    </source>
</evidence>
<dbReference type="OrthoDB" id="1436450at2759"/>
<sequence length="459" mass="50861">MASSLMNVRLSILRYIHAFLIPDSSLHARQKWILGLINLATVVIFWVLSSFLVNAMVEDDEYRKPFFITWTNTSCFSLYIIPYLRLKNMSLKQFMTKMRRGWRYSRVSDKQRGAKAGTGAGTGEESISGSVRSSSPYGSDDNENNNISTMNVIEDEENDVESNLISVKSRPSTLDGTCSEAFANEDSTEDGILDVGIFETFQLSLLFIILWFTANLVTNASLSYTSVASQTILSSTSSFFTLIIGFLKSVEKVSQSKVLGILLSFAGVLIVTKADTTATSSNPIDTNPNADPNKSTLVIIWGNLLALAGALIYGIYTILLKQKITIPNSHKERNLNTHLFFGFVGLICFLGLWPILIILHFTGVEEFELPPTLLMTELLIINAGITFISDFCWCNAVLLTSPLTVTVGLSMTIPLAMIGDWVFKGFQLNLVYIFGAVIVTTGFLIINKEEEDDFVIDEL</sequence>
<proteinExistence type="predicted"/>
<evidence type="ECO:0000313" key="8">
    <source>
        <dbReference type="Proteomes" id="UP000001996"/>
    </source>
</evidence>
<feature type="transmembrane region" description="Helical" evidence="6">
    <location>
        <begin position="65"/>
        <end position="86"/>
    </location>
</feature>
<feature type="transmembrane region" description="Helical" evidence="6">
    <location>
        <begin position="405"/>
        <end position="423"/>
    </location>
</feature>
<evidence type="ECO:0008006" key="9">
    <source>
        <dbReference type="Google" id="ProtNLM"/>
    </source>
</evidence>
<comment type="subcellular location">
    <subcellularLocation>
        <location evidence="1">Membrane</location>
        <topology evidence="1">Multi-pass membrane protein</topology>
    </subcellularLocation>
</comment>
<protein>
    <recommendedName>
        <fullName evidence="9">EamA domain-containing protein</fullName>
    </recommendedName>
</protein>
<dbReference type="FunCoup" id="A5DZB4">
    <property type="interactions" value="420"/>
</dbReference>
<keyword evidence="3 6" id="KW-1133">Transmembrane helix</keyword>
<feature type="transmembrane region" description="Helical" evidence="6">
    <location>
        <begin position="298"/>
        <end position="319"/>
    </location>
</feature>
<evidence type="ECO:0000256" key="4">
    <source>
        <dbReference type="ARBA" id="ARBA00023136"/>
    </source>
</evidence>
<evidence type="ECO:0000256" key="2">
    <source>
        <dbReference type="ARBA" id="ARBA00022692"/>
    </source>
</evidence>
<dbReference type="GO" id="GO:0000329">
    <property type="term" value="C:fungal-type vacuole membrane"/>
    <property type="evidence" value="ECO:0007669"/>
    <property type="project" value="TreeGrafter"/>
</dbReference>
<feature type="compositionally biased region" description="Low complexity" evidence="5">
    <location>
        <begin position="123"/>
        <end position="139"/>
    </location>
</feature>
<organism evidence="7 8">
    <name type="scientific">Lodderomyces elongisporus (strain ATCC 11503 / CBS 2605 / JCM 1781 / NBRC 1676 / NRRL YB-4239)</name>
    <name type="common">Yeast</name>
    <name type="synonym">Saccharomyces elongisporus</name>
    <dbReference type="NCBI Taxonomy" id="379508"/>
    <lineage>
        <taxon>Eukaryota</taxon>
        <taxon>Fungi</taxon>
        <taxon>Dikarya</taxon>
        <taxon>Ascomycota</taxon>
        <taxon>Saccharomycotina</taxon>
        <taxon>Pichiomycetes</taxon>
        <taxon>Debaryomycetaceae</taxon>
        <taxon>Candida/Lodderomyces clade</taxon>
        <taxon>Lodderomyces</taxon>
    </lineage>
</organism>
<feature type="transmembrane region" description="Helical" evidence="6">
    <location>
        <begin position="203"/>
        <end position="222"/>
    </location>
</feature>
<dbReference type="eggNOG" id="KOG2765">
    <property type="taxonomic scope" value="Eukaryota"/>
</dbReference>
<dbReference type="HOGENOM" id="CLU_026578_1_0_1"/>
<evidence type="ECO:0000256" key="6">
    <source>
        <dbReference type="SAM" id="Phobius"/>
    </source>
</evidence>
<dbReference type="InParanoid" id="A5DZB4"/>
<feature type="region of interest" description="Disordered" evidence="5">
    <location>
        <begin position="109"/>
        <end position="147"/>
    </location>
</feature>